<organism evidence="1 2">
    <name type="scientific">Acaulospora morrowiae</name>
    <dbReference type="NCBI Taxonomy" id="94023"/>
    <lineage>
        <taxon>Eukaryota</taxon>
        <taxon>Fungi</taxon>
        <taxon>Fungi incertae sedis</taxon>
        <taxon>Mucoromycota</taxon>
        <taxon>Glomeromycotina</taxon>
        <taxon>Glomeromycetes</taxon>
        <taxon>Diversisporales</taxon>
        <taxon>Acaulosporaceae</taxon>
        <taxon>Acaulospora</taxon>
    </lineage>
</organism>
<dbReference type="Proteomes" id="UP000789342">
    <property type="component" value="Unassembled WGS sequence"/>
</dbReference>
<evidence type="ECO:0000313" key="2">
    <source>
        <dbReference type="Proteomes" id="UP000789342"/>
    </source>
</evidence>
<dbReference type="AlphaFoldDB" id="A0A9N9G9F4"/>
<dbReference type="EMBL" id="CAJVPV010005179">
    <property type="protein sequence ID" value="CAG8586326.1"/>
    <property type="molecule type" value="Genomic_DNA"/>
</dbReference>
<protein>
    <submittedName>
        <fullName evidence="1">8506_t:CDS:1</fullName>
    </submittedName>
</protein>
<reference evidence="1" key="1">
    <citation type="submission" date="2021-06" db="EMBL/GenBank/DDBJ databases">
        <authorList>
            <person name="Kallberg Y."/>
            <person name="Tangrot J."/>
            <person name="Rosling A."/>
        </authorList>
    </citation>
    <scope>NUCLEOTIDE SEQUENCE</scope>
    <source>
        <strain evidence="1">CL551</strain>
    </source>
</reference>
<dbReference type="InterPro" id="IPR024368">
    <property type="entry name" value="Ecl1/2/3"/>
</dbReference>
<evidence type="ECO:0000313" key="1">
    <source>
        <dbReference type="EMBL" id="CAG8586326.1"/>
    </source>
</evidence>
<accession>A0A9N9G9F4</accession>
<name>A0A9N9G9F4_9GLOM</name>
<dbReference type="Pfam" id="PF12855">
    <property type="entry name" value="Ecl1"/>
    <property type="match status" value="1"/>
</dbReference>
<sequence length="82" mass="9362">MDTDWCIMCDSHCNISGAIYCSEECKLRDHMENAYYPPSTSINWWWSRRFTIRNQSEAFFKSSIASSTTAYAVLPPGPNASL</sequence>
<gene>
    <name evidence="1" type="ORF">AMORRO_LOCUS7146</name>
</gene>
<proteinExistence type="predicted"/>
<keyword evidence="2" id="KW-1185">Reference proteome</keyword>
<comment type="caution">
    <text evidence="1">The sequence shown here is derived from an EMBL/GenBank/DDBJ whole genome shotgun (WGS) entry which is preliminary data.</text>
</comment>
<dbReference type="OrthoDB" id="2438112at2759"/>